<keyword evidence="1" id="KW-0472">Membrane</keyword>
<reference evidence="3 5" key="2">
    <citation type="submission" date="2019-03" db="EMBL/GenBank/DDBJ databases">
        <title>Genomic Encyclopedia of Type Strains, Phase IV (KMG-IV): sequencing the most valuable type-strain genomes for metagenomic binning, comparative biology and taxonomic classification.</title>
        <authorList>
            <person name="Goeker M."/>
        </authorList>
    </citation>
    <scope>NUCLEOTIDE SEQUENCE [LARGE SCALE GENOMIC DNA]</scope>
    <source>
        <strain evidence="3 5">DSM 20580</strain>
    </source>
</reference>
<evidence type="ECO:0000313" key="4">
    <source>
        <dbReference type="Proteomes" id="UP000254330"/>
    </source>
</evidence>
<evidence type="ECO:0000313" key="2">
    <source>
        <dbReference type="EMBL" id="STX08463.1"/>
    </source>
</evidence>
<comment type="caution">
    <text evidence="2">The sequence shown here is derived from an EMBL/GenBank/DDBJ whole genome shotgun (WGS) entry which is preliminary data.</text>
</comment>
<dbReference type="AlphaFoldDB" id="A0A8B4Q746"/>
<dbReference type="EMBL" id="SNZG01000019">
    <property type="protein sequence ID" value="TDR37787.1"/>
    <property type="molecule type" value="Genomic_DNA"/>
</dbReference>
<accession>A0A8B4Q746</accession>
<sequence>MTTILTMIVFLVFFTLIIFQRKFTKFVLLKSWITVAVLIIGCVVYVEAFVKPVGDTEKIEEKDATALNKQLIERIKTASTTKEDEKNLVQQFEFDAPSKIKMKIPEDSYIQVVVHQDAQIEKSRVRVFATDQVFTSKKVKNSMIKKVSYADGKLKVHNTDDWDRLFILGSTLFVFDEVNTEENEWNNKQIIEITVPKTTTVQVKEIE</sequence>
<protein>
    <submittedName>
        <fullName evidence="2">Uncharacterized protein</fullName>
    </submittedName>
</protein>
<gene>
    <name evidence="3" type="ORF">DFR61_11923</name>
    <name evidence="2" type="ORF">NCTC10597_00122</name>
</gene>
<evidence type="ECO:0000313" key="3">
    <source>
        <dbReference type="EMBL" id="TDR37787.1"/>
    </source>
</evidence>
<dbReference type="Proteomes" id="UP000254330">
    <property type="component" value="Unassembled WGS sequence"/>
</dbReference>
<name>A0A8B4Q746_9BACL</name>
<evidence type="ECO:0000313" key="5">
    <source>
        <dbReference type="Proteomes" id="UP000294641"/>
    </source>
</evidence>
<dbReference type="Proteomes" id="UP000294641">
    <property type="component" value="Unassembled WGS sequence"/>
</dbReference>
<dbReference type="RefSeq" id="WP_109349880.1">
    <property type="nucleotide sequence ID" value="NZ_BJUE01000017.1"/>
</dbReference>
<organism evidence="2 4">
    <name type="scientific">Kurthia zopfii</name>
    <dbReference type="NCBI Taxonomy" id="1650"/>
    <lineage>
        <taxon>Bacteria</taxon>
        <taxon>Bacillati</taxon>
        <taxon>Bacillota</taxon>
        <taxon>Bacilli</taxon>
        <taxon>Bacillales</taxon>
        <taxon>Caryophanaceae</taxon>
        <taxon>Kurthia</taxon>
    </lineage>
</organism>
<reference evidence="2 4" key="1">
    <citation type="submission" date="2018-06" db="EMBL/GenBank/DDBJ databases">
        <authorList>
            <consortium name="Pathogen Informatics"/>
            <person name="Doyle S."/>
        </authorList>
    </citation>
    <scope>NUCLEOTIDE SEQUENCE [LARGE SCALE GENOMIC DNA]</scope>
    <source>
        <strain evidence="2 4">NCTC10597</strain>
    </source>
</reference>
<keyword evidence="5" id="KW-1185">Reference proteome</keyword>
<evidence type="ECO:0000256" key="1">
    <source>
        <dbReference type="SAM" id="Phobius"/>
    </source>
</evidence>
<proteinExistence type="predicted"/>
<feature type="transmembrane region" description="Helical" evidence="1">
    <location>
        <begin position="29"/>
        <end position="50"/>
    </location>
</feature>
<keyword evidence="1" id="KW-0812">Transmembrane</keyword>
<keyword evidence="1" id="KW-1133">Transmembrane helix</keyword>
<dbReference type="EMBL" id="UGNP01000001">
    <property type="protein sequence ID" value="STX08463.1"/>
    <property type="molecule type" value="Genomic_DNA"/>
</dbReference>